<dbReference type="AlphaFoldDB" id="A0A0D0DZE4"/>
<reference evidence="2" key="2">
    <citation type="submission" date="2015-01" db="EMBL/GenBank/DDBJ databases">
        <title>Evolutionary Origins and Diversification of the Mycorrhizal Mutualists.</title>
        <authorList>
            <consortium name="DOE Joint Genome Institute"/>
            <consortium name="Mycorrhizal Genomics Consortium"/>
            <person name="Kohler A."/>
            <person name="Kuo A."/>
            <person name="Nagy L.G."/>
            <person name="Floudas D."/>
            <person name="Copeland A."/>
            <person name="Barry K.W."/>
            <person name="Cichocki N."/>
            <person name="Veneault-Fourrey C."/>
            <person name="LaButti K."/>
            <person name="Lindquist E.A."/>
            <person name="Lipzen A."/>
            <person name="Lundell T."/>
            <person name="Morin E."/>
            <person name="Murat C."/>
            <person name="Riley R."/>
            <person name="Ohm R."/>
            <person name="Sun H."/>
            <person name="Tunlid A."/>
            <person name="Henrissat B."/>
            <person name="Grigoriev I.V."/>
            <person name="Hibbett D.S."/>
            <person name="Martin F."/>
        </authorList>
    </citation>
    <scope>NUCLEOTIDE SEQUENCE [LARGE SCALE GENOMIC DNA]</scope>
    <source>
        <strain evidence="2">Ve08.2h10</strain>
    </source>
</reference>
<dbReference type="EMBL" id="KN825015">
    <property type="protein sequence ID" value="KIK95881.1"/>
    <property type="molecule type" value="Genomic_DNA"/>
</dbReference>
<reference evidence="1 2" key="1">
    <citation type="submission" date="2014-04" db="EMBL/GenBank/DDBJ databases">
        <authorList>
            <consortium name="DOE Joint Genome Institute"/>
            <person name="Kuo A."/>
            <person name="Kohler A."/>
            <person name="Jargeat P."/>
            <person name="Nagy L.G."/>
            <person name="Floudas D."/>
            <person name="Copeland A."/>
            <person name="Barry K.W."/>
            <person name="Cichocki N."/>
            <person name="Veneault-Fourrey C."/>
            <person name="LaButti K."/>
            <person name="Lindquist E.A."/>
            <person name="Lipzen A."/>
            <person name="Lundell T."/>
            <person name="Morin E."/>
            <person name="Murat C."/>
            <person name="Sun H."/>
            <person name="Tunlid A."/>
            <person name="Henrissat B."/>
            <person name="Grigoriev I.V."/>
            <person name="Hibbett D.S."/>
            <person name="Martin F."/>
            <person name="Nordberg H.P."/>
            <person name="Cantor M.N."/>
            <person name="Hua S.X."/>
        </authorList>
    </citation>
    <scope>NUCLEOTIDE SEQUENCE [LARGE SCALE GENOMIC DNA]</scope>
    <source>
        <strain evidence="1 2">Ve08.2h10</strain>
    </source>
</reference>
<proteinExistence type="predicted"/>
<name>A0A0D0DZE4_9AGAM</name>
<organism evidence="1 2">
    <name type="scientific">Paxillus rubicundulus Ve08.2h10</name>
    <dbReference type="NCBI Taxonomy" id="930991"/>
    <lineage>
        <taxon>Eukaryota</taxon>
        <taxon>Fungi</taxon>
        <taxon>Dikarya</taxon>
        <taxon>Basidiomycota</taxon>
        <taxon>Agaricomycotina</taxon>
        <taxon>Agaricomycetes</taxon>
        <taxon>Agaricomycetidae</taxon>
        <taxon>Boletales</taxon>
        <taxon>Paxilineae</taxon>
        <taxon>Paxillaceae</taxon>
        <taxon>Paxillus</taxon>
    </lineage>
</organism>
<protein>
    <submittedName>
        <fullName evidence="1">Uncharacterized protein</fullName>
    </submittedName>
</protein>
<evidence type="ECO:0000313" key="1">
    <source>
        <dbReference type="EMBL" id="KIK95881.1"/>
    </source>
</evidence>
<keyword evidence="2" id="KW-1185">Reference proteome</keyword>
<sequence>MALNPPRSTPAPLACRLAIPGSAASRPQLLLLVLLTCCLTSYPAAASPRLWLEFAKIFWR</sequence>
<evidence type="ECO:0000313" key="2">
    <source>
        <dbReference type="Proteomes" id="UP000054538"/>
    </source>
</evidence>
<dbReference type="HOGENOM" id="CLU_2942433_0_0_1"/>
<dbReference type="InParanoid" id="A0A0D0DZE4"/>
<accession>A0A0D0DZE4</accession>
<gene>
    <name evidence="1" type="ORF">PAXRUDRAFT_826544</name>
</gene>
<dbReference type="Proteomes" id="UP000054538">
    <property type="component" value="Unassembled WGS sequence"/>
</dbReference>